<keyword evidence="9" id="KW-0611">Plant defense</keyword>
<evidence type="ECO:0000256" key="3">
    <source>
        <dbReference type="ARBA" id="ARBA00022448"/>
    </source>
</evidence>
<evidence type="ECO:0000256" key="16">
    <source>
        <dbReference type="ARBA" id="ARBA00023265"/>
    </source>
</evidence>
<evidence type="ECO:0000256" key="2">
    <source>
        <dbReference type="ARBA" id="ARBA00006574"/>
    </source>
</evidence>
<dbReference type="SUPFAM" id="SSF52821">
    <property type="entry name" value="Rhodanese/Cell cycle control phosphatase"/>
    <property type="match status" value="1"/>
</dbReference>
<sequence>MGTKESLLLLSLSLFHSIQLSSSTVVLLPSSISFPDLPAKFSRDVDSSGLCGPLYVADPLDACSPLRNRFQSNQTEEATRLVLIIRGECAFEDKLRNAQNHGFAAAVVYDDIDNRSLVYMMVDPEEFKIHAVFVSKEAGEVLMEHSKDGEGQCCIYSSRNDKIWTVFAISFITLTVMIVLLLAAFVTPRRWLYWQRPNVCAKSVDTKMLELLPRFTFSSATSSQCHVGETCAICLEDYRDGEVLRVLPCQHDQKRNTVTESVTASGASCSCYIQVRRLLLPQKLPPFASAGSSQAEVVTVDVKEAKCLLDSGYVYVDVRTVEEFKKGHVHAEKIFNIPYMFNTPEGRVKNPDFLKEISTVCKEEHCLVVGCQSGARSHCATADLLAAGFKNVSNMGGGYLAWVETGFPLKKMEEGTSLALTPTWSVATVITVMVSLGIFFHTSLKQFGKWLDKTKRKALLLALEKIKEELMLFGLLSLLMGHWIGFIAKICVKSSELSSRFYPCAINNDLKAVERILGHESFASHESLEQLHRLMFVLGITHVSYSFVAIALAMIKIYSWRSWENLAKTMAIWSLQDNPEAASHSRKMKRVSTFVTHRTSHPWSHHRVFVWLLCFTRQFWSSIRQDDYMALRFGFISTHQLPLTYDFHNYMVRSMEEEFRDIVGIRYTSYQNMPCYFTLMVPTVCFACTSGTELYFWLSFSPVILVLLIGTKLHRVVVKLALELTDSSPRMLLRWLHFYGPWVVSQIWCSFITFPLYVIITQMGSKFKKSVVSENVRKSLHGWQRRVKARQSCSSSTSSSPLLHGISLVRASSAAPAGSSEEGSTTSRVGNKSSSSHSQASASHEISVVNEMPVLRLESSGFHRRTRSSDDNGNGAQIHDHYRFPPFINSQKKRKKFSNG</sequence>
<dbReference type="InterPro" id="IPR044744">
    <property type="entry name" value="ZNRF4/RNF13/RNF167_PA"/>
</dbReference>
<dbReference type="Gene3D" id="3.40.250.10">
    <property type="entry name" value="Rhodanese-like domain"/>
    <property type="match status" value="1"/>
</dbReference>
<evidence type="ECO:0000259" key="22">
    <source>
        <dbReference type="PROSITE" id="PS50206"/>
    </source>
</evidence>
<evidence type="ECO:0000256" key="17">
    <source>
        <dbReference type="ARBA" id="ARBA00046288"/>
    </source>
</evidence>
<evidence type="ECO:0000256" key="9">
    <source>
        <dbReference type="ARBA" id="ARBA00022821"/>
    </source>
</evidence>
<evidence type="ECO:0000256" key="6">
    <source>
        <dbReference type="ARBA" id="ARBA00022723"/>
    </source>
</evidence>
<name>A0A9Q0G6Q8_9ROSI</name>
<reference evidence="23" key="1">
    <citation type="submission" date="2022-02" db="EMBL/GenBank/DDBJ databases">
        <authorList>
            <person name="Henning P.M."/>
            <person name="McCubbin A.G."/>
            <person name="Shore J.S."/>
        </authorList>
    </citation>
    <scope>NUCLEOTIDE SEQUENCE</scope>
    <source>
        <strain evidence="23">F60SS</strain>
        <tissue evidence="23">Leaves</tissue>
    </source>
</reference>
<evidence type="ECO:0000313" key="24">
    <source>
        <dbReference type="Proteomes" id="UP001141552"/>
    </source>
</evidence>
<evidence type="ECO:0000256" key="10">
    <source>
        <dbReference type="ARBA" id="ARBA00022833"/>
    </source>
</evidence>
<keyword evidence="4" id="KW-0926">Vacuole</keyword>
<dbReference type="FunFam" id="3.50.30.30:FF:000020">
    <property type="entry name" value="Receptor homology region transmembrane domain-and RING domain-containing protein 2"/>
    <property type="match status" value="1"/>
</dbReference>
<keyword evidence="8" id="KW-0863">Zinc-finger</keyword>
<dbReference type="InterPro" id="IPR013083">
    <property type="entry name" value="Znf_RING/FYVE/PHD"/>
</dbReference>
<dbReference type="CDD" id="cd00158">
    <property type="entry name" value="RHOD"/>
    <property type="match status" value="1"/>
</dbReference>
<evidence type="ECO:0000256" key="12">
    <source>
        <dbReference type="ARBA" id="ARBA00022989"/>
    </source>
</evidence>
<feature type="transmembrane region" description="Helical" evidence="20">
    <location>
        <begin position="742"/>
        <end position="760"/>
    </location>
</feature>
<evidence type="ECO:0000256" key="18">
    <source>
        <dbReference type="ARBA" id="ARBA00060484"/>
    </source>
</evidence>
<dbReference type="PANTHER" id="PTHR31942">
    <property type="entry name" value="MLO-LIKE PROTEIN 1"/>
    <property type="match status" value="1"/>
</dbReference>
<evidence type="ECO:0000256" key="8">
    <source>
        <dbReference type="ARBA" id="ARBA00022771"/>
    </source>
</evidence>
<dbReference type="InterPro" id="IPR036873">
    <property type="entry name" value="Rhodanese-like_dom_sf"/>
</dbReference>
<keyword evidence="7 21" id="KW-0732">Signal</keyword>
<dbReference type="Proteomes" id="UP001141552">
    <property type="component" value="Unassembled WGS sequence"/>
</dbReference>
<feature type="transmembrane region" description="Helical" evidence="20">
    <location>
        <begin position="163"/>
        <end position="186"/>
    </location>
</feature>
<dbReference type="Pfam" id="PF03094">
    <property type="entry name" value="Mlo"/>
    <property type="match status" value="3"/>
</dbReference>
<dbReference type="InterPro" id="IPR046450">
    <property type="entry name" value="PA_dom_sf"/>
</dbReference>
<dbReference type="SMART" id="SM00450">
    <property type="entry name" value="RHOD"/>
    <property type="match status" value="1"/>
</dbReference>
<evidence type="ECO:0000256" key="20">
    <source>
        <dbReference type="SAM" id="Phobius"/>
    </source>
</evidence>
<feature type="region of interest" description="Disordered" evidence="19">
    <location>
        <begin position="860"/>
        <end position="900"/>
    </location>
</feature>
<comment type="caution">
    <text evidence="23">The sequence shown here is derived from an EMBL/GenBank/DDBJ whole genome shotgun (WGS) entry which is preliminary data.</text>
</comment>
<proteinExistence type="inferred from homology"/>
<feature type="compositionally biased region" description="Basic residues" evidence="19">
    <location>
        <begin position="891"/>
        <end position="900"/>
    </location>
</feature>
<dbReference type="GO" id="GO:0008270">
    <property type="term" value="F:zinc ion binding"/>
    <property type="evidence" value="ECO:0007669"/>
    <property type="project" value="UniProtKB-KW"/>
</dbReference>
<comment type="subcellular location">
    <subcellularLocation>
        <location evidence="17">Endomembrane system</location>
        <topology evidence="17">Single-pass type I membrane protein</topology>
    </subcellularLocation>
    <subcellularLocation>
        <location evidence="1">Membrane</location>
        <topology evidence="1">Multi-pass membrane protein</topology>
    </subcellularLocation>
    <subcellularLocation>
        <location evidence="18">Protein storage vacuole membrane</location>
    </subcellularLocation>
</comment>
<evidence type="ECO:0000313" key="23">
    <source>
        <dbReference type="EMBL" id="KAJ4843309.1"/>
    </source>
</evidence>
<dbReference type="Gene3D" id="3.50.30.30">
    <property type="match status" value="1"/>
</dbReference>
<dbReference type="GO" id="GO:0015031">
    <property type="term" value="P:protein transport"/>
    <property type="evidence" value="ECO:0007669"/>
    <property type="project" value="UniProtKB-KW"/>
</dbReference>
<evidence type="ECO:0000256" key="19">
    <source>
        <dbReference type="SAM" id="MobiDB-lite"/>
    </source>
</evidence>
<keyword evidence="11" id="KW-0653">Protein transport</keyword>
<evidence type="ECO:0000256" key="7">
    <source>
        <dbReference type="ARBA" id="ARBA00022729"/>
    </source>
</evidence>
<keyword evidence="16" id="KW-0568">Pathogenesis-related protein</keyword>
<evidence type="ECO:0000256" key="1">
    <source>
        <dbReference type="ARBA" id="ARBA00004141"/>
    </source>
</evidence>
<dbReference type="OrthoDB" id="8062037at2759"/>
<keyword evidence="15" id="KW-0325">Glycoprotein</keyword>
<dbReference type="EMBL" id="JAKUCV010002266">
    <property type="protein sequence ID" value="KAJ4843309.1"/>
    <property type="molecule type" value="Genomic_DNA"/>
</dbReference>
<gene>
    <name evidence="23" type="ORF">Tsubulata_030217</name>
</gene>
<evidence type="ECO:0000256" key="13">
    <source>
        <dbReference type="ARBA" id="ARBA00023136"/>
    </source>
</evidence>
<feature type="chain" id="PRO_5040464311" description="Rhodanese domain-containing protein" evidence="21">
    <location>
        <begin position="24"/>
        <end position="900"/>
    </location>
</feature>
<keyword evidence="24" id="KW-1185">Reference proteome</keyword>
<keyword evidence="13 20" id="KW-0472">Membrane</keyword>
<comment type="similarity">
    <text evidence="2">Belongs to the MLO family.</text>
</comment>
<feature type="transmembrane region" description="Helical" evidence="20">
    <location>
        <begin position="703"/>
        <end position="722"/>
    </location>
</feature>
<dbReference type="GO" id="GO:0032586">
    <property type="term" value="C:protein storage vacuole membrane"/>
    <property type="evidence" value="ECO:0007669"/>
    <property type="project" value="UniProtKB-SubCell"/>
</dbReference>
<dbReference type="GO" id="GO:0012505">
    <property type="term" value="C:endomembrane system"/>
    <property type="evidence" value="ECO:0007669"/>
    <property type="project" value="UniProtKB-SubCell"/>
</dbReference>
<dbReference type="InterPro" id="IPR003137">
    <property type="entry name" value="PA_domain"/>
</dbReference>
<dbReference type="Pfam" id="PF02225">
    <property type="entry name" value="PA"/>
    <property type="match status" value="1"/>
</dbReference>
<dbReference type="InterPro" id="IPR004326">
    <property type="entry name" value="Mlo"/>
</dbReference>
<accession>A0A9Q0G6Q8</accession>
<dbReference type="PANTHER" id="PTHR31942:SF62">
    <property type="entry name" value="MLO-LIKE PROTEIN"/>
    <property type="match status" value="1"/>
</dbReference>
<keyword evidence="6" id="KW-0479">Metal-binding</keyword>
<feature type="compositionally biased region" description="Low complexity" evidence="19">
    <location>
        <begin position="833"/>
        <end position="844"/>
    </location>
</feature>
<dbReference type="CDD" id="cd02123">
    <property type="entry name" value="PA_C_RZF_like"/>
    <property type="match status" value="1"/>
</dbReference>
<dbReference type="AlphaFoldDB" id="A0A9Q0G6Q8"/>
<feature type="signal peptide" evidence="21">
    <location>
        <begin position="1"/>
        <end position="23"/>
    </location>
</feature>
<evidence type="ECO:0000256" key="15">
    <source>
        <dbReference type="ARBA" id="ARBA00023180"/>
    </source>
</evidence>
<dbReference type="SUPFAM" id="SSF57850">
    <property type="entry name" value="RING/U-box"/>
    <property type="match status" value="1"/>
</dbReference>
<feature type="compositionally biased region" description="Low complexity" evidence="19">
    <location>
        <begin position="814"/>
        <end position="824"/>
    </location>
</feature>
<reference evidence="23" key="2">
    <citation type="journal article" date="2023" name="Plants (Basel)">
        <title>Annotation of the Turnera subulata (Passifloraceae) Draft Genome Reveals the S-Locus Evolved after the Divergence of Turneroideae from Passifloroideae in a Stepwise Manner.</title>
        <authorList>
            <person name="Henning P.M."/>
            <person name="Roalson E.H."/>
            <person name="Mir W."/>
            <person name="McCubbin A.G."/>
            <person name="Shore J.S."/>
        </authorList>
    </citation>
    <scope>NUCLEOTIDE SEQUENCE</scope>
    <source>
        <strain evidence="23">F60SS</strain>
    </source>
</reference>
<evidence type="ECO:0000256" key="14">
    <source>
        <dbReference type="ARBA" id="ARBA00023157"/>
    </source>
</evidence>
<evidence type="ECO:0000256" key="4">
    <source>
        <dbReference type="ARBA" id="ARBA00022554"/>
    </source>
</evidence>
<evidence type="ECO:0000256" key="5">
    <source>
        <dbReference type="ARBA" id="ARBA00022692"/>
    </source>
</evidence>
<feature type="transmembrane region" description="Helical" evidence="20">
    <location>
        <begin position="418"/>
        <end position="440"/>
    </location>
</feature>
<feature type="region of interest" description="Disordered" evidence="19">
    <location>
        <begin position="814"/>
        <end position="845"/>
    </location>
</feature>
<feature type="domain" description="Rhodanese" evidence="22">
    <location>
        <begin position="309"/>
        <end position="411"/>
    </location>
</feature>
<evidence type="ECO:0000256" key="21">
    <source>
        <dbReference type="SAM" id="SignalP"/>
    </source>
</evidence>
<keyword evidence="10" id="KW-0862">Zinc</keyword>
<feature type="transmembrane region" description="Helical" evidence="20">
    <location>
        <begin position="470"/>
        <end position="492"/>
    </location>
</feature>
<dbReference type="InterPro" id="IPR001763">
    <property type="entry name" value="Rhodanese-like_dom"/>
</dbReference>
<keyword evidence="12 20" id="KW-1133">Transmembrane helix</keyword>
<dbReference type="Gene3D" id="3.30.40.10">
    <property type="entry name" value="Zinc/RING finger domain, C3HC4 (zinc finger)"/>
    <property type="match status" value="1"/>
</dbReference>
<feature type="transmembrane region" description="Helical" evidence="20">
    <location>
        <begin position="534"/>
        <end position="558"/>
    </location>
</feature>
<keyword evidence="14" id="KW-1015">Disulfide bond</keyword>
<dbReference type="SUPFAM" id="SSF52025">
    <property type="entry name" value="PA domain"/>
    <property type="match status" value="1"/>
</dbReference>
<evidence type="ECO:0000256" key="11">
    <source>
        <dbReference type="ARBA" id="ARBA00022927"/>
    </source>
</evidence>
<keyword evidence="3" id="KW-0813">Transport</keyword>
<dbReference type="PROSITE" id="PS50206">
    <property type="entry name" value="RHODANESE_3"/>
    <property type="match status" value="1"/>
</dbReference>
<protein>
    <recommendedName>
        <fullName evidence="22">Rhodanese domain-containing protein</fullName>
    </recommendedName>
</protein>
<dbReference type="GO" id="GO:0006952">
    <property type="term" value="P:defense response"/>
    <property type="evidence" value="ECO:0007669"/>
    <property type="project" value="UniProtKB-KW"/>
</dbReference>
<organism evidence="23 24">
    <name type="scientific">Turnera subulata</name>
    <dbReference type="NCBI Taxonomy" id="218843"/>
    <lineage>
        <taxon>Eukaryota</taxon>
        <taxon>Viridiplantae</taxon>
        <taxon>Streptophyta</taxon>
        <taxon>Embryophyta</taxon>
        <taxon>Tracheophyta</taxon>
        <taxon>Spermatophyta</taxon>
        <taxon>Magnoliopsida</taxon>
        <taxon>eudicotyledons</taxon>
        <taxon>Gunneridae</taxon>
        <taxon>Pentapetalae</taxon>
        <taxon>rosids</taxon>
        <taxon>fabids</taxon>
        <taxon>Malpighiales</taxon>
        <taxon>Passifloraceae</taxon>
        <taxon>Turnera</taxon>
    </lineage>
</organism>
<dbReference type="Pfam" id="PF00581">
    <property type="entry name" value="Rhodanese"/>
    <property type="match status" value="1"/>
</dbReference>
<keyword evidence="5 20" id="KW-0812">Transmembrane</keyword>